<gene>
    <name evidence="1" type="ORF">UFOPK3775_01015</name>
</gene>
<reference evidence="1" key="1">
    <citation type="submission" date="2020-05" db="EMBL/GenBank/DDBJ databases">
        <authorList>
            <person name="Chiriac C."/>
            <person name="Salcher M."/>
            <person name="Ghai R."/>
            <person name="Kavagutti S V."/>
        </authorList>
    </citation>
    <scope>NUCLEOTIDE SEQUENCE</scope>
</reference>
<sequence>MCRLTDLLCGILIANLQLVDLVESHSCHFAKFWDSFATLTAAQSELNICTSLNQKSVNGSSRILRRSLKKLIAMNSFVFCVSSIAQRHSKPSCRQSLLDRSDSHSKVARQLFHSPMQSSRLLQSEVLMKSVSECHTAVALICWQISPVSHTVRFSRNSRDITPRIRYTVLAM</sequence>
<dbReference type="EMBL" id="CAESAK010000157">
    <property type="protein sequence ID" value="CAB4342250.1"/>
    <property type="molecule type" value="Genomic_DNA"/>
</dbReference>
<accession>A0A6J5ZNT2</accession>
<dbReference type="AlphaFoldDB" id="A0A6J5ZNT2"/>
<organism evidence="1">
    <name type="scientific">freshwater metagenome</name>
    <dbReference type="NCBI Taxonomy" id="449393"/>
    <lineage>
        <taxon>unclassified sequences</taxon>
        <taxon>metagenomes</taxon>
        <taxon>ecological metagenomes</taxon>
    </lineage>
</organism>
<protein>
    <submittedName>
        <fullName evidence="1">Unannotated protein</fullName>
    </submittedName>
</protein>
<evidence type="ECO:0000313" key="1">
    <source>
        <dbReference type="EMBL" id="CAB4342250.1"/>
    </source>
</evidence>
<proteinExistence type="predicted"/>
<name>A0A6J5ZNT2_9ZZZZ</name>